<dbReference type="EMBL" id="BART01023568">
    <property type="protein sequence ID" value="GAG94081.1"/>
    <property type="molecule type" value="Genomic_DNA"/>
</dbReference>
<reference evidence="1" key="1">
    <citation type="journal article" date="2014" name="Front. Microbiol.">
        <title>High frequency of phylogenetically diverse reductive dehalogenase-homologous genes in deep subseafloor sedimentary metagenomes.</title>
        <authorList>
            <person name="Kawai M."/>
            <person name="Futagami T."/>
            <person name="Toyoda A."/>
            <person name="Takaki Y."/>
            <person name="Nishi S."/>
            <person name="Hori S."/>
            <person name="Arai W."/>
            <person name="Tsubouchi T."/>
            <person name="Morono Y."/>
            <person name="Uchiyama I."/>
            <person name="Ito T."/>
            <person name="Fujiyama A."/>
            <person name="Inagaki F."/>
            <person name="Takami H."/>
        </authorList>
    </citation>
    <scope>NUCLEOTIDE SEQUENCE</scope>
    <source>
        <strain evidence="1">Expedition CK06-06</strain>
    </source>
</reference>
<organism evidence="1">
    <name type="scientific">marine sediment metagenome</name>
    <dbReference type="NCBI Taxonomy" id="412755"/>
    <lineage>
        <taxon>unclassified sequences</taxon>
        <taxon>metagenomes</taxon>
        <taxon>ecological metagenomes</taxon>
    </lineage>
</organism>
<gene>
    <name evidence="1" type="ORF">S01H4_42836</name>
</gene>
<sequence length="81" mass="9283">MTKQVKELLKQLDGAYRLDRLDKMGRLQNKLVKEITKSRIMPQDVLMVLTVITRQVEGIFISNLQPKQEKDNGSNVEEAGL</sequence>
<name>X1DCC9_9ZZZZ</name>
<proteinExistence type="predicted"/>
<accession>X1DCC9</accession>
<comment type="caution">
    <text evidence="1">The sequence shown here is derived from an EMBL/GenBank/DDBJ whole genome shotgun (WGS) entry which is preliminary data.</text>
</comment>
<evidence type="ECO:0000313" key="1">
    <source>
        <dbReference type="EMBL" id="GAG94081.1"/>
    </source>
</evidence>
<dbReference type="AlphaFoldDB" id="X1DCC9"/>
<protein>
    <submittedName>
        <fullName evidence="1">Uncharacterized protein</fullName>
    </submittedName>
</protein>